<gene>
    <name evidence="1" type="ORF">AV530_005323</name>
</gene>
<keyword evidence="2" id="KW-1185">Reference proteome</keyword>
<name>A0A1V4JM36_PATFA</name>
<evidence type="ECO:0000313" key="1">
    <source>
        <dbReference type="EMBL" id="OPJ72827.1"/>
    </source>
</evidence>
<sequence length="81" mass="9074">MMVTRKRVIHEEVDEFVWVPLLIQIWMLMLRKILHSDSTAAYKGSCQAKTTPPDPDVLAGLLSAAARLSMCSRNCFVGTSH</sequence>
<accession>A0A1V4JM36</accession>
<reference evidence="1 2" key="1">
    <citation type="submission" date="2016-02" db="EMBL/GenBank/DDBJ databases">
        <title>Band-tailed pigeon sequencing and assembly.</title>
        <authorList>
            <person name="Soares A.E."/>
            <person name="Novak B.J."/>
            <person name="Rice E.S."/>
            <person name="O'Connell B."/>
            <person name="Chang D."/>
            <person name="Weber S."/>
            <person name="Shapiro B."/>
        </authorList>
    </citation>
    <scope>NUCLEOTIDE SEQUENCE [LARGE SCALE GENOMIC DNA]</scope>
    <source>
        <strain evidence="1">BTP2013</strain>
        <tissue evidence="1">Blood</tissue>
    </source>
</reference>
<comment type="caution">
    <text evidence="1">The sequence shown here is derived from an EMBL/GenBank/DDBJ whole genome shotgun (WGS) entry which is preliminary data.</text>
</comment>
<proteinExistence type="predicted"/>
<protein>
    <submittedName>
        <fullName evidence="1">Uncharacterized protein</fullName>
    </submittedName>
</protein>
<evidence type="ECO:0000313" key="2">
    <source>
        <dbReference type="Proteomes" id="UP000190648"/>
    </source>
</evidence>
<dbReference type="Proteomes" id="UP000190648">
    <property type="component" value="Unassembled WGS sequence"/>
</dbReference>
<dbReference type="EMBL" id="LSYS01006902">
    <property type="protein sequence ID" value="OPJ72827.1"/>
    <property type="molecule type" value="Genomic_DNA"/>
</dbReference>
<dbReference type="AlphaFoldDB" id="A0A1V4JM36"/>
<organism evidence="1 2">
    <name type="scientific">Patagioenas fasciata monilis</name>
    <dbReference type="NCBI Taxonomy" id="372326"/>
    <lineage>
        <taxon>Eukaryota</taxon>
        <taxon>Metazoa</taxon>
        <taxon>Chordata</taxon>
        <taxon>Craniata</taxon>
        <taxon>Vertebrata</taxon>
        <taxon>Euteleostomi</taxon>
        <taxon>Archelosauria</taxon>
        <taxon>Archosauria</taxon>
        <taxon>Dinosauria</taxon>
        <taxon>Saurischia</taxon>
        <taxon>Theropoda</taxon>
        <taxon>Coelurosauria</taxon>
        <taxon>Aves</taxon>
        <taxon>Neognathae</taxon>
        <taxon>Neoaves</taxon>
        <taxon>Columbimorphae</taxon>
        <taxon>Columbiformes</taxon>
        <taxon>Columbidae</taxon>
        <taxon>Patagioenas</taxon>
    </lineage>
</organism>